<proteinExistence type="predicted"/>
<dbReference type="PANTHER" id="PTHR14187:SF82">
    <property type="entry name" value="FAMILY CHAPERONE, PUTATIVE (AFU_ORTHOLOGUE AFUA_7G08575)-RELATED"/>
    <property type="match status" value="1"/>
</dbReference>
<dbReference type="AlphaFoldDB" id="A0A6A6UGS9"/>
<organism evidence="1 2">
    <name type="scientific">Microthyrium microscopicum</name>
    <dbReference type="NCBI Taxonomy" id="703497"/>
    <lineage>
        <taxon>Eukaryota</taxon>
        <taxon>Fungi</taxon>
        <taxon>Dikarya</taxon>
        <taxon>Ascomycota</taxon>
        <taxon>Pezizomycotina</taxon>
        <taxon>Dothideomycetes</taxon>
        <taxon>Dothideomycetes incertae sedis</taxon>
        <taxon>Microthyriales</taxon>
        <taxon>Microthyriaceae</taxon>
        <taxon>Microthyrium</taxon>
    </lineage>
</organism>
<dbReference type="Proteomes" id="UP000799302">
    <property type="component" value="Unassembled WGS sequence"/>
</dbReference>
<keyword evidence="2" id="KW-1185">Reference proteome</keyword>
<dbReference type="PANTHER" id="PTHR14187">
    <property type="entry name" value="ALPHA KINASE/ELONGATION FACTOR 2 KINASE"/>
    <property type="match status" value="1"/>
</dbReference>
<evidence type="ECO:0008006" key="3">
    <source>
        <dbReference type="Google" id="ProtNLM"/>
    </source>
</evidence>
<dbReference type="OrthoDB" id="2963168at2759"/>
<dbReference type="InterPro" id="IPR043129">
    <property type="entry name" value="ATPase_NBD"/>
</dbReference>
<dbReference type="Gene3D" id="3.90.640.10">
    <property type="entry name" value="Actin, Chain A, domain 4"/>
    <property type="match status" value="1"/>
</dbReference>
<sequence>MADIDAQTDNGPRIVLGIDYGTTFTGLAWMQTTGHDSPGISNINTYRSWPAKDAPKVPSAKSYSKAEGRSRNWGYDIDDKAIVMRWTKLELEPKEHLREELAILQELVKGLELVKNIRTNPLSGATADVPVHVSKSSEDIVRDYLRDVAREWYQHVRAQGQYIFNRVPLDIVITHPASWSYEARNKTYRAVRSAFSKVMFPTLRNVSFVSEPEASALTLVQDLLSKDRNSFIPGESFVLCDAGGGTVDLVSYRIDRIEPLKLTRVGTISGSKVGAIFVDRAFLEWADVRLKNLNLAPSDYGNGGHFAITPAGKAFLDRFERIKHAFNGTGGGEVQLPRGTEVEEAYQESCASGVLTLTKEDVSGMFEKSVRGTVELIARQIVLVEQEEYDGERCDVKNIFLSGGFAESPYLYQQAKDFADTKAIDLQRADDCWSAVVRGAVLKGMGVGADLPERVKECPRHYGICVSDVFAAWKYDGTDTVKNTYNASQMVHHQVSWLIKKGDVILPDKAIKAKLRVVCQFTDSHVKAGETVRVIFAATNQASPSRNLPDLPIDKNEVVSLDVDLSKLPRNKECKMERAEGRGKYYQVNLVAELEVRHRVTARLMLGDTVLAKHTTTLNGSNQGTTRVAP</sequence>
<accession>A0A6A6UGS9</accession>
<protein>
    <recommendedName>
        <fullName evidence="3">Actin-like ATPase domain-containing protein</fullName>
    </recommendedName>
</protein>
<dbReference type="EMBL" id="MU004233">
    <property type="protein sequence ID" value="KAF2671475.1"/>
    <property type="molecule type" value="Genomic_DNA"/>
</dbReference>
<gene>
    <name evidence="1" type="ORF">BT63DRAFT_453870</name>
</gene>
<evidence type="ECO:0000313" key="1">
    <source>
        <dbReference type="EMBL" id="KAF2671475.1"/>
    </source>
</evidence>
<name>A0A6A6UGS9_9PEZI</name>
<dbReference type="SUPFAM" id="SSF53067">
    <property type="entry name" value="Actin-like ATPase domain"/>
    <property type="match status" value="2"/>
</dbReference>
<reference evidence="1" key="1">
    <citation type="journal article" date="2020" name="Stud. Mycol.">
        <title>101 Dothideomycetes genomes: a test case for predicting lifestyles and emergence of pathogens.</title>
        <authorList>
            <person name="Haridas S."/>
            <person name="Albert R."/>
            <person name="Binder M."/>
            <person name="Bloem J."/>
            <person name="Labutti K."/>
            <person name="Salamov A."/>
            <person name="Andreopoulos B."/>
            <person name="Baker S."/>
            <person name="Barry K."/>
            <person name="Bills G."/>
            <person name="Bluhm B."/>
            <person name="Cannon C."/>
            <person name="Castanera R."/>
            <person name="Culley D."/>
            <person name="Daum C."/>
            <person name="Ezra D."/>
            <person name="Gonzalez J."/>
            <person name="Henrissat B."/>
            <person name="Kuo A."/>
            <person name="Liang C."/>
            <person name="Lipzen A."/>
            <person name="Lutzoni F."/>
            <person name="Magnuson J."/>
            <person name="Mondo S."/>
            <person name="Nolan M."/>
            <person name="Ohm R."/>
            <person name="Pangilinan J."/>
            <person name="Park H.-J."/>
            <person name="Ramirez L."/>
            <person name="Alfaro M."/>
            <person name="Sun H."/>
            <person name="Tritt A."/>
            <person name="Yoshinaga Y."/>
            <person name="Zwiers L.-H."/>
            <person name="Turgeon B."/>
            <person name="Goodwin S."/>
            <person name="Spatafora J."/>
            <person name="Crous P."/>
            <person name="Grigoriev I."/>
        </authorList>
    </citation>
    <scope>NUCLEOTIDE SEQUENCE</scope>
    <source>
        <strain evidence="1">CBS 115976</strain>
    </source>
</reference>
<dbReference type="Gene3D" id="3.30.420.40">
    <property type="match status" value="2"/>
</dbReference>
<dbReference type="CDD" id="cd10170">
    <property type="entry name" value="ASKHA_NBD_HSP70"/>
    <property type="match status" value="1"/>
</dbReference>
<evidence type="ECO:0000313" key="2">
    <source>
        <dbReference type="Proteomes" id="UP000799302"/>
    </source>
</evidence>